<dbReference type="Gene3D" id="2.30.30.30">
    <property type="match status" value="1"/>
</dbReference>
<accession>A0AAU0UJB5</accession>
<dbReference type="EMBL" id="CP121694">
    <property type="protein sequence ID" value="WRO20340.1"/>
    <property type="molecule type" value="Genomic_DNA"/>
</dbReference>
<dbReference type="InterPro" id="IPR041985">
    <property type="entry name" value="Ribosomal_eL14_KOW"/>
</dbReference>
<dbReference type="GO" id="GO:0005840">
    <property type="term" value="C:ribosome"/>
    <property type="evidence" value="ECO:0007669"/>
    <property type="project" value="UniProtKB-KW"/>
</dbReference>
<dbReference type="InterPro" id="IPR008991">
    <property type="entry name" value="Translation_prot_SH3-like_sf"/>
</dbReference>
<dbReference type="RefSeq" id="WP_366923241.1">
    <property type="nucleotide sequence ID" value="NZ_CP121694.1"/>
</dbReference>
<keyword evidence="2" id="KW-0687">Ribonucleoprotein</keyword>
<dbReference type="GO" id="GO:1990904">
    <property type="term" value="C:ribonucleoprotein complex"/>
    <property type="evidence" value="ECO:0007669"/>
    <property type="project" value="UniProtKB-KW"/>
</dbReference>
<evidence type="ECO:0000256" key="2">
    <source>
        <dbReference type="ARBA" id="ARBA00023274"/>
    </source>
</evidence>
<dbReference type="KEGG" id="dbc:MFMK1_000098"/>
<gene>
    <name evidence="3" type="ORF">MFMK1_000098</name>
</gene>
<protein>
    <submittedName>
        <fullName evidence="3">KOW domain-containing RNA-binding protein</fullName>
    </submittedName>
</protein>
<proteinExistence type="predicted"/>
<evidence type="ECO:0000313" key="4">
    <source>
        <dbReference type="Proteomes" id="UP001329915"/>
    </source>
</evidence>
<evidence type="ECO:0000313" key="3">
    <source>
        <dbReference type="EMBL" id="WRO20340.1"/>
    </source>
</evidence>
<keyword evidence="4" id="KW-1185">Reference proteome</keyword>
<organism evidence="3 4">
    <name type="scientific">Metallumcola ferriviriculae</name>
    <dbReference type="NCBI Taxonomy" id="3039180"/>
    <lineage>
        <taxon>Bacteria</taxon>
        <taxon>Bacillati</taxon>
        <taxon>Bacillota</taxon>
        <taxon>Clostridia</taxon>
        <taxon>Neomoorellales</taxon>
        <taxon>Desulfitibacteraceae</taxon>
        <taxon>Metallumcola</taxon>
    </lineage>
</organism>
<dbReference type="Proteomes" id="UP001329915">
    <property type="component" value="Chromosome"/>
</dbReference>
<dbReference type="InterPro" id="IPR014722">
    <property type="entry name" value="Rib_uL2_dom2"/>
</dbReference>
<reference evidence="3 4" key="1">
    <citation type="submission" date="2023-04" db="EMBL/GenBank/DDBJ databases">
        <authorList>
            <person name="Hsu D."/>
        </authorList>
    </citation>
    <scope>NUCLEOTIDE SEQUENCE [LARGE SCALE GENOMIC DNA]</scope>
    <source>
        <strain evidence="3 4">MK1</strain>
    </source>
</reference>
<sequence>MNRELTRGQLVYSLAGNDKGEAYLIWDVINDTFVKVVNGRKKSVTSPKKKNIKHLQPTKRFADEFEKKKLRHISDLDVRQAIDRLTGIE</sequence>
<keyword evidence="1" id="KW-0689">Ribosomal protein</keyword>
<evidence type="ECO:0000256" key="1">
    <source>
        <dbReference type="ARBA" id="ARBA00022980"/>
    </source>
</evidence>
<name>A0AAU0UJB5_9FIRM</name>
<dbReference type="AlphaFoldDB" id="A0AAU0UJB5"/>
<dbReference type="CDD" id="cd06088">
    <property type="entry name" value="KOW_RPL14"/>
    <property type="match status" value="1"/>
</dbReference>
<dbReference type="SUPFAM" id="SSF50104">
    <property type="entry name" value="Translation proteins SH3-like domain"/>
    <property type="match status" value="1"/>
</dbReference>